<sequence length="391" mass="44530">MRLLRERTKYSHAIWLCLSLSMVSFFFLQQNSACNTFITNSESTNKKNDAMDDEPEATAGVEDYQPGSAEQYIMNNLDQLGFNKANNPATCHIWNDNETTTPEVYDSLVTYKKDIDRYNEIIEKFNPVPSTMDMIRQDQGGGGALQSIICDSLRLHPDGMQGIFPSKQLSFTSSGYVEPLLPPMRSHKICDNHSRNLMSLDYLVHDFEFMCKKLKPTSRLVLLDMGASLDFHGTAVTPIVTLLKQYEKFGFVFDHIYGFEITKKDPNVIYNTSLPEEYIPSYHWINVGVSSKEGDKLNPLHSIIKKLNEDDFVVVKLDIDTSSIEVPLARELLEDKDGVYSKIIDQFYFEHHVHLGELAGSWRSSMNGTVGESLELFSNLRKKGIPAHFWP</sequence>
<evidence type="ECO:0000313" key="4">
    <source>
        <dbReference type="EMBL" id="KAK1739153.1"/>
    </source>
</evidence>
<reference evidence="3" key="1">
    <citation type="submission" date="2021-01" db="EMBL/GenBank/DDBJ databases">
        <authorList>
            <person name="Corre E."/>
            <person name="Pelletier E."/>
            <person name="Niang G."/>
            <person name="Scheremetjew M."/>
            <person name="Finn R."/>
            <person name="Kale V."/>
            <person name="Holt S."/>
            <person name="Cochrane G."/>
            <person name="Meng A."/>
            <person name="Brown T."/>
            <person name="Cohen L."/>
        </authorList>
    </citation>
    <scope>NUCLEOTIDE SEQUENCE</scope>
    <source>
        <strain evidence="3">SM1012Den-03</strain>
    </source>
</reference>
<evidence type="ECO:0000313" key="5">
    <source>
        <dbReference type="Proteomes" id="UP001224775"/>
    </source>
</evidence>
<keyword evidence="5" id="KW-1185">Reference proteome</keyword>
<name>A0A7S2LYY1_9STRA</name>
<feature type="signal peptide" evidence="2">
    <location>
        <begin position="1"/>
        <end position="33"/>
    </location>
</feature>
<dbReference type="AlphaFoldDB" id="A0A7S2LYY1"/>
<keyword evidence="2" id="KW-0732">Signal</keyword>
<dbReference type="EMBL" id="JATAAI010000019">
    <property type="protein sequence ID" value="KAK1739153.1"/>
    <property type="molecule type" value="Genomic_DNA"/>
</dbReference>
<accession>A0A7S2LYY1</accession>
<evidence type="ECO:0000313" key="3">
    <source>
        <dbReference type="EMBL" id="CAD9620284.1"/>
    </source>
</evidence>
<dbReference type="Proteomes" id="UP001224775">
    <property type="component" value="Unassembled WGS sequence"/>
</dbReference>
<feature type="chain" id="PRO_5042409313" evidence="2">
    <location>
        <begin position="34"/>
        <end position="391"/>
    </location>
</feature>
<feature type="region of interest" description="Disordered" evidence="1">
    <location>
        <begin position="41"/>
        <end position="61"/>
    </location>
</feature>
<evidence type="ECO:0000256" key="2">
    <source>
        <dbReference type="SAM" id="SignalP"/>
    </source>
</evidence>
<dbReference type="EMBL" id="HBGZ01024839">
    <property type="protein sequence ID" value="CAD9620284.1"/>
    <property type="molecule type" value="Transcribed_RNA"/>
</dbReference>
<organism evidence="3">
    <name type="scientific">Skeletonema marinoi</name>
    <dbReference type="NCBI Taxonomy" id="267567"/>
    <lineage>
        <taxon>Eukaryota</taxon>
        <taxon>Sar</taxon>
        <taxon>Stramenopiles</taxon>
        <taxon>Ochrophyta</taxon>
        <taxon>Bacillariophyta</taxon>
        <taxon>Coscinodiscophyceae</taxon>
        <taxon>Thalassiosirophycidae</taxon>
        <taxon>Thalassiosirales</taxon>
        <taxon>Skeletonemataceae</taxon>
        <taxon>Skeletonema</taxon>
        <taxon>Skeletonema marinoi-dohrnii complex</taxon>
    </lineage>
</organism>
<gene>
    <name evidence="4" type="ORF">QTG54_010469</name>
    <name evidence="3" type="ORF">SMAR0320_LOCUS17610</name>
</gene>
<evidence type="ECO:0000256" key="1">
    <source>
        <dbReference type="SAM" id="MobiDB-lite"/>
    </source>
</evidence>
<proteinExistence type="predicted"/>
<protein>
    <submittedName>
        <fullName evidence="3">Uncharacterized protein</fullName>
    </submittedName>
</protein>
<reference evidence="4" key="2">
    <citation type="submission" date="2023-06" db="EMBL/GenBank/DDBJ databases">
        <title>Survivors Of The Sea: Transcriptome response of Skeletonema marinoi to long-term dormancy.</title>
        <authorList>
            <person name="Pinder M.I.M."/>
            <person name="Kourtchenko O."/>
            <person name="Robertson E.K."/>
            <person name="Larsson T."/>
            <person name="Maumus F."/>
            <person name="Osuna-Cruz C.M."/>
            <person name="Vancaester E."/>
            <person name="Stenow R."/>
            <person name="Vandepoele K."/>
            <person name="Ploug H."/>
            <person name="Bruchert V."/>
            <person name="Godhe A."/>
            <person name="Topel M."/>
        </authorList>
    </citation>
    <scope>NUCLEOTIDE SEQUENCE</scope>
    <source>
        <strain evidence="4">R05AC</strain>
    </source>
</reference>